<proteinExistence type="predicted"/>
<name>A0A059C1A5_EUCGR</name>
<dbReference type="Gramene" id="KCW72253">
    <property type="protein sequence ID" value="KCW72253"/>
    <property type="gene ID" value="EUGRSUZ_E00702"/>
</dbReference>
<dbReference type="EMBL" id="KK198757">
    <property type="protein sequence ID" value="KCW72253.1"/>
    <property type="molecule type" value="Genomic_DNA"/>
</dbReference>
<evidence type="ECO:0000256" key="1">
    <source>
        <dbReference type="SAM" id="MobiDB-lite"/>
    </source>
</evidence>
<protein>
    <submittedName>
        <fullName evidence="2">Uncharacterized protein</fullName>
    </submittedName>
</protein>
<reference evidence="2" key="1">
    <citation type="submission" date="2013-07" db="EMBL/GenBank/DDBJ databases">
        <title>The genome of Eucalyptus grandis.</title>
        <authorList>
            <person name="Schmutz J."/>
            <person name="Hayes R."/>
            <person name="Myburg A."/>
            <person name="Tuskan G."/>
            <person name="Grattapaglia D."/>
            <person name="Rokhsar D.S."/>
        </authorList>
    </citation>
    <scope>NUCLEOTIDE SEQUENCE</scope>
    <source>
        <tissue evidence="2">Leaf extractions</tissue>
    </source>
</reference>
<sequence length="71" mass="7485">MAEQSGVRGRGARTPVLQIGDRTTQRRGESGRRELRVAALATDRRSGGAARGGGRRSAARPPVGIPPPRGR</sequence>
<feature type="compositionally biased region" description="Basic and acidic residues" evidence="1">
    <location>
        <begin position="23"/>
        <end position="46"/>
    </location>
</feature>
<dbReference type="AlphaFoldDB" id="A0A059C1A5"/>
<gene>
    <name evidence="2" type="ORF">EUGRSUZ_E00702</name>
</gene>
<dbReference type="InParanoid" id="A0A059C1A5"/>
<feature type="region of interest" description="Disordered" evidence="1">
    <location>
        <begin position="1"/>
        <end position="71"/>
    </location>
</feature>
<accession>A0A059C1A5</accession>
<organism evidence="2">
    <name type="scientific">Eucalyptus grandis</name>
    <name type="common">Flooded gum</name>
    <dbReference type="NCBI Taxonomy" id="71139"/>
    <lineage>
        <taxon>Eukaryota</taxon>
        <taxon>Viridiplantae</taxon>
        <taxon>Streptophyta</taxon>
        <taxon>Embryophyta</taxon>
        <taxon>Tracheophyta</taxon>
        <taxon>Spermatophyta</taxon>
        <taxon>Magnoliopsida</taxon>
        <taxon>eudicotyledons</taxon>
        <taxon>Gunneridae</taxon>
        <taxon>Pentapetalae</taxon>
        <taxon>rosids</taxon>
        <taxon>malvids</taxon>
        <taxon>Myrtales</taxon>
        <taxon>Myrtaceae</taxon>
        <taxon>Myrtoideae</taxon>
        <taxon>Eucalypteae</taxon>
        <taxon>Eucalyptus</taxon>
    </lineage>
</organism>
<evidence type="ECO:0000313" key="2">
    <source>
        <dbReference type="EMBL" id="KCW72253.1"/>
    </source>
</evidence>